<keyword evidence="1" id="KW-1133">Transmembrane helix</keyword>
<evidence type="ECO:0000313" key="3">
    <source>
        <dbReference type="Proteomes" id="UP000723714"/>
    </source>
</evidence>
<organism evidence="2 3">
    <name type="scientific">Faecalicatena faecalis</name>
    <dbReference type="NCBI Taxonomy" id="2726362"/>
    <lineage>
        <taxon>Bacteria</taxon>
        <taxon>Bacillati</taxon>
        <taxon>Bacillota</taxon>
        <taxon>Clostridia</taxon>
        <taxon>Lachnospirales</taxon>
        <taxon>Lachnospiraceae</taxon>
        <taxon>Faecalicatena</taxon>
    </lineage>
</organism>
<evidence type="ECO:0000313" key="2">
    <source>
        <dbReference type="EMBL" id="MBU3876119.1"/>
    </source>
</evidence>
<dbReference type="RefSeq" id="WP_216241136.1">
    <property type="nucleotide sequence ID" value="NZ_JABACJ020000007.1"/>
</dbReference>
<proteinExistence type="predicted"/>
<dbReference type="NCBIfam" id="TIGR02532">
    <property type="entry name" value="IV_pilin_GFxxxE"/>
    <property type="match status" value="1"/>
</dbReference>
<gene>
    <name evidence="2" type="ORF">HGO97_009875</name>
</gene>
<keyword evidence="3" id="KW-1185">Reference proteome</keyword>
<feature type="transmembrane region" description="Helical" evidence="1">
    <location>
        <begin position="20"/>
        <end position="39"/>
    </location>
</feature>
<protein>
    <submittedName>
        <fullName evidence="2">Prepilin-type N-terminal cleavage/methylation domain-containing protein</fullName>
    </submittedName>
</protein>
<evidence type="ECO:0000256" key="1">
    <source>
        <dbReference type="SAM" id="Phobius"/>
    </source>
</evidence>
<reference evidence="2 3" key="1">
    <citation type="submission" date="2021-06" db="EMBL/GenBank/DDBJ databases">
        <title>Faecalicatena sp. nov. isolated from porcine feces.</title>
        <authorList>
            <person name="Oh B.S."/>
            <person name="Lee J.H."/>
        </authorList>
    </citation>
    <scope>NUCLEOTIDE SEQUENCE [LARGE SCALE GENOMIC DNA]</scope>
    <source>
        <strain evidence="2 3">AGMB00832</strain>
    </source>
</reference>
<dbReference type="PROSITE" id="PS00409">
    <property type="entry name" value="PROKAR_NTER_METHYL"/>
    <property type="match status" value="1"/>
</dbReference>
<name>A0ABS6D3P8_9FIRM</name>
<keyword evidence="1" id="KW-0472">Membrane</keyword>
<dbReference type="EMBL" id="JABACJ020000007">
    <property type="protein sequence ID" value="MBU3876119.1"/>
    <property type="molecule type" value="Genomic_DNA"/>
</dbReference>
<sequence length="144" mass="15530">MLKKMRKKAQNKKGFTLVELIVVIVIILILAAVLVPSLLKYVEKANKANCKADAATILSQLQADYAAGMAKDATGENAVDATYTVNGVTVTPDAAAPEKGKATYTIENEEITVFQYNNGTYTATWRAKKGTDTTVAGWEVKKNS</sequence>
<keyword evidence="1" id="KW-0812">Transmembrane</keyword>
<dbReference type="Proteomes" id="UP000723714">
    <property type="component" value="Unassembled WGS sequence"/>
</dbReference>
<dbReference type="InterPro" id="IPR012902">
    <property type="entry name" value="N_methyl_site"/>
</dbReference>
<dbReference type="Pfam" id="PF07963">
    <property type="entry name" value="N_methyl"/>
    <property type="match status" value="1"/>
</dbReference>
<dbReference type="PANTHER" id="PTHR30093">
    <property type="entry name" value="GENERAL SECRETION PATHWAY PROTEIN G"/>
    <property type="match status" value="1"/>
</dbReference>
<accession>A0ABS6D3P8</accession>
<comment type="caution">
    <text evidence="2">The sequence shown here is derived from an EMBL/GenBank/DDBJ whole genome shotgun (WGS) entry which is preliminary data.</text>
</comment>